<feature type="domain" description="RFX-type winged-helix" evidence="6">
    <location>
        <begin position="478"/>
        <end position="559"/>
    </location>
</feature>
<gene>
    <name evidence="7" type="ORF">BQ2448_3490</name>
</gene>
<dbReference type="PANTHER" id="PTHR22970">
    <property type="entry name" value="AT-RICH INTERACTIVE DOMAIN-CONTAINING PROTEIN 2"/>
    <property type="match status" value="1"/>
</dbReference>
<dbReference type="GO" id="GO:0006325">
    <property type="term" value="P:chromatin organization"/>
    <property type="evidence" value="ECO:0007669"/>
    <property type="project" value="UniProtKB-KW"/>
</dbReference>
<evidence type="ECO:0000313" key="8">
    <source>
        <dbReference type="Proteomes" id="UP000198372"/>
    </source>
</evidence>
<accession>A0A238FHT8</accession>
<evidence type="ECO:0000256" key="4">
    <source>
        <dbReference type="ARBA" id="ARBA00023242"/>
    </source>
</evidence>
<dbReference type="PROSITE" id="PS51526">
    <property type="entry name" value="RFX_DBD"/>
    <property type="match status" value="1"/>
</dbReference>
<dbReference type="GO" id="GO:0006355">
    <property type="term" value="P:regulation of DNA-templated transcription"/>
    <property type="evidence" value="ECO:0007669"/>
    <property type="project" value="InterPro"/>
</dbReference>
<dbReference type="OrthoDB" id="338531at2759"/>
<keyword evidence="1" id="KW-0156">Chromatin regulator</keyword>
<dbReference type="AlphaFoldDB" id="A0A238FHT8"/>
<dbReference type="GO" id="GO:0016586">
    <property type="term" value="C:RSC-type complex"/>
    <property type="evidence" value="ECO:0007669"/>
    <property type="project" value="TreeGrafter"/>
</dbReference>
<organism evidence="7 8">
    <name type="scientific">Microbotryum intermedium</name>
    <dbReference type="NCBI Taxonomy" id="269621"/>
    <lineage>
        <taxon>Eukaryota</taxon>
        <taxon>Fungi</taxon>
        <taxon>Dikarya</taxon>
        <taxon>Basidiomycota</taxon>
        <taxon>Pucciniomycotina</taxon>
        <taxon>Microbotryomycetes</taxon>
        <taxon>Microbotryales</taxon>
        <taxon>Microbotryaceae</taxon>
        <taxon>Microbotryum</taxon>
    </lineage>
</organism>
<dbReference type="GO" id="GO:0003677">
    <property type="term" value="F:DNA binding"/>
    <property type="evidence" value="ECO:0007669"/>
    <property type="project" value="InterPro"/>
</dbReference>
<evidence type="ECO:0000256" key="3">
    <source>
        <dbReference type="ARBA" id="ARBA00023163"/>
    </source>
</evidence>
<keyword evidence="8" id="KW-1185">Reference proteome</keyword>
<dbReference type="EMBL" id="FMSP01000006">
    <property type="protein sequence ID" value="SCV70728.1"/>
    <property type="molecule type" value="Genomic_DNA"/>
</dbReference>
<keyword evidence="2" id="KW-0805">Transcription regulation</keyword>
<keyword evidence="3" id="KW-0804">Transcription</keyword>
<reference evidence="8" key="1">
    <citation type="submission" date="2016-09" db="EMBL/GenBank/DDBJ databases">
        <authorList>
            <person name="Jeantristanb JTB J.-T."/>
            <person name="Ricardo R."/>
        </authorList>
    </citation>
    <scope>NUCLEOTIDE SEQUENCE [LARGE SCALE GENOMIC DNA]</scope>
</reference>
<proteinExistence type="predicted"/>
<keyword evidence="4" id="KW-0539">Nucleus</keyword>
<dbReference type="Proteomes" id="UP000198372">
    <property type="component" value="Unassembled WGS sequence"/>
</dbReference>
<evidence type="ECO:0000256" key="2">
    <source>
        <dbReference type="ARBA" id="ARBA00023015"/>
    </source>
</evidence>
<evidence type="ECO:0000256" key="1">
    <source>
        <dbReference type="ARBA" id="ARBA00022853"/>
    </source>
</evidence>
<evidence type="ECO:0000256" key="5">
    <source>
        <dbReference type="SAM" id="MobiDB-lite"/>
    </source>
</evidence>
<dbReference type="InterPro" id="IPR003150">
    <property type="entry name" value="DNA-bd_RFX"/>
</dbReference>
<dbReference type="STRING" id="269621.A0A238FHT8"/>
<evidence type="ECO:0000313" key="7">
    <source>
        <dbReference type="EMBL" id="SCV70728.1"/>
    </source>
</evidence>
<name>A0A238FHT8_9BASI</name>
<feature type="region of interest" description="Disordered" evidence="5">
    <location>
        <begin position="1"/>
        <end position="52"/>
    </location>
</feature>
<dbReference type="InterPro" id="IPR013087">
    <property type="entry name" value="Znf_C2H2_type"/>
</dbReference>
<protein>
    <submittedName>
        <fullName evidence="7">BQ2448_3490 protein</fullName>
    </submittedName>
</protein>
<dbReference type="Gene3D" id="3.30.160.60">
    <property type="entry name" value="Classic Zinc Finger"/>
    <property type="match status" value="1"/>
</dbReference>
<evidence type="ECO:0000259" key="6">
    <source>
        <dbReference type="PROSITE" id="PS51526"/>
    </source>
</evidence>
<feature type="compositionally biased region" description="Low complexity" evidence="5">
    <location>
        <begin position="27"/>
        <end position="52"/>
    </location>
</feature>
<dbReference type="SMART" id="SM00355">
    <property type="entry name" value="ZnF_C2H2"/>
    <property type="match status" value="2"/>
</dbReference>
<sequence>MFTRAGSSLIVRPGPTTYARTQPYPNTSMPYPTPGSSSSSRPQGYSAQAGARPYGARNAGAAAASTVASSHAHLGGRALARERWAAHFGGPHYLEPGPHNRLILSLRSGLPGEIDFALERLVQVAGTDPDLLRLPDFPGLIDALIGIVTSYLDVKSAQRATVRAHLNALSVDHERETWRRRACEAGLVIRNIALERSSAKLLQTSKKLPAFIADVLEEGARGGPDGEEIAELRLHVLEVLEVIADHVPLTLPGYAIATLKEASGHANGPSKRAPEPASSPAVRLFPLLVALTRSTDRALLISSFRCLTALSQNDKSEPVFALFSYHEHAPLPKPHPHPIDTAVELLPVADFEISSAVLDFMYQHTLIPLNAIAFSARPDLRGILSLVTTKFHIGARKEIVEVTLPVKGGQAAEWHHKLEPRHSSDPGIAMLKVQNPAELDAEESAKLRILNEPERTLTWSVILPPCPRKYDIDTILDCTRRMRYTFEADPESSLTQVAFWTAYRAEFEKPLASVPVSASLLAAAEVIKMSTEAHPTAMPMVHQEGNERKFIIRGLRVRERVDLEKVFACRWTGCDAASGYKSAPALYAHLEQRHVSVASPATKCYWTKCPYTTLNRKEMLIHVRVHVPSLPHLDIESLAANHSTATATSAKRLNPPPVLDSASTLLHHRYHAVLDDTGEPAGLGFLACIVIRNVARTVKLSLGAAAGGASVHSLMGPGATSIFEQLAAVEESGGGANATRESVWARLERHDFAEAKAGAEALMAIEESLIMTTSEDHGLGKILGEVLDVVTSCRKLADEAEGEKITQVAEA</sequence>
<dbReference type="InterPro" id="IPR052406">
    <property type="entry name" value="Chromatin_Remodeling_Comp"/>
</dbReference>
<dbReference type="PANTHER" id="PTHR22970:SF14">
    <property type="entry name" value="AT-RICH INTERACTIVE DOMAIN-CONTAINING PROTEIN 2"/>
    <property type="match status" value="1"/>
</dbReference>